<dbReference type="NCBIfam" id="TIGR04183">
    <property type="entry name" value="Por_Secre_tail"/>
    <property type="match status" value="1"/>
</dbReference>
<dbReference type="InterPro" id="IPR035986">
    <property type="entry name" value="PKD_dom_sf"/>
</dbReference>
<gene>
    <name evidence="7" type="ORF">T190115A13A_90067</name>
</gene>
<evidence type="ECO:0000256" key="3">
    <source>
        <dbReference type="ARBA" id="ARBA00022801"/>
    </source>
</evidence>
<sequence length="1260" mass="137072">MIRKVINFLFVLLTIGINAQQKYNAKGQEKGIIVVKLTKNQLNKLEREEQENLSSRNIILSSKKEGHAKFGIQDVDFCNKKVKATSIKRVFRYAGKHEKKHRKHGLHLWYEIEFDKNIDINEAISLYKNNSEIEIAHERNKTQRIETNNNILKGKASNNKINKRATFPNDPRFHEQWHYHNTGQEDGIGGSDIKLKEAWELETGDDRVIVSIMDYGVDPTHPDLDGNMWVNSGEIPGNNIDDDNNGYVDDIYGYDFVANTGTIIVNNNHGTHIAGTIAAETNNGIGVSGIAGGTGNNDGVRIMTNIIHGDGRGAIDDAFVYAADNGAVISQNSWNSGGRFEPSRKAAIDYFIAEAGGANQAMNGGILFFSAGNNNLTSPAYPGAYEKVFSVAATDNKDKKSNFSNYGNWTNIAAPGGESTIGKDKSTILSTVYNNRYGFSWGTSMATPHVSGVAALIVSYNYGNITPEQVKKALIQGVDPIDHLNKGYEGKLGVGRLNAVRSLRASKGLGIPDSVTVSNEGLNNVKLSWNQVSGATQYGIRYKTLETSQWQETTLITSTNYTLEGLEKGTTYEVQVWSKNSSETSYYSSSVIFSTTIDVILPPSSITLSNITGARAEVSWDKSLGAEEYDVDYKSIVASTWNTINVQEVDGRKGLLKNLMGATEYMVRIRGKKGTLISEYSSIVSFTTQAMDCNGNPFWVSTKAYNGGDVVVYDGTIYKANWYSEAGKIPENNRAWSKQGTCIQGGGNISPTVVITSPTNEQIIEQETLSSIILSANAVDSDGTIASVQFSVNGTNLSQGNDISWLPSVFGSYTIKVEVTDDKGAKAKDEVTITVKEKVDNEVPQVNITSLSNGQVIEQETLFSIMLSADATDSDGTIASIQFSVNGTNLPQGNNISWLPNAFGSYTIKVEVTDDKGAKATNEVIITVKEKIANEAPQVTITSLSDGQLVEQETLSSIVLSANAVDSDGTIASVQFSVDGINLSQGNDISWLPSAFGSYTIKVEVIDNKGAKATDEITITVKQKVNNEVPQVTITSLSNGQVIEQETLSSITLSANATDSDGTIASIQFSVDGTNLSSGNTISWLPAFFKRYTIKVEVIDDKGAKASDEINVTIKEKTTGGGCNNIQIWDANTEYKVKGIQVAHKGNIYESKWWTKNEEPGTGGPWGPWNLISSCSSFSEILVYPNPAQNIVNITIDSSSFSKITLQEVSGSYKKVLENNNRQVKGKKQLNYNLSGAPKGIYLLKIISSNKVTTKKIIIN</sequence>
<dbReference type="Proteomes" id="UP001497602">
    <property type="component" value="Unassembled WGS sequence"/>
</dbReference>
<evidence type="ECO:0000256" key="2">
    <source>
        <dbReference type="ARBA" id="ARBA00022729"/>
    </source>
</evidence>
<dbReference type="SUPFAM" id="SSF52743">
    <property type="entry name" value="Subtilisin-like"/>
    <property type="match status" value="1"/>
</dbReference>
<feature type="active site" description="Charge relay system" evidence="5">
    <location>
        <position position="444"/>
    </location>
</feature>
<dbReference type="Pfam" id="PF18962">
    <property type="entry name" value="Por_Secre_tail"/>
    <property type="match status" value="1"/>
</dbReference>
<dbReference type="PROSITE" id="PS51892">
    <property type="entry name" value="SUBTILASE"/>
    <property type="match status" value="1"/>
</dbReference>
<evidence type="ECO:0000256" key="4">
    <source>
        <dbReference type="ARBA" id="ARBA00022825"/>
    </source>
</evidence>
<dbReference type="InterPro" id="IPR003610">
    <property type="entry name" value="CBM5/12"/>
</dbReference>
<dbReference type="InterPro" id="IPR036573">
    <property type="entry name" value="CBM_sf_5/12"/>
</dbReference>
<feature type="domain" description="Fibronectin type-III" evidence="6">
    <location>
        <begin position="602"/>
        <end position="691"/>
    </location>
</feature>
<dbReference type="PROSITE" id="PS00137">
    <property type="entry name" value="SUBTILASE_HIS"/>
    <property type="match status" value="1"/>
</dbReference>
<dbReference type="Pfam" id="PF00041">
    <property type="entry name" value="fn3"/>
    <property type="match status" value="1"/>
</dbReference>
<dbReference type="Pfam" id="PF00082">
    <property type="entry name" value="Peptidase_S8"/>
    <property type="match status" value="1"/>
</dbReference>
<protein>
    <recommendedName>
        <fullName evidence="6">Fibronectin type-III domain-containing protein</fullName>
    </recommendedName>
</protein>
<proteinExistence type="inferred from homology"/>
<evidence type="ECO:0000256" key="1">
    <source>
        <dbReference type="ARBA" id="ARBA00022670"/>
    </source>
</evidence>
<dbReference type="InterPro" id="IPR023828">
    <property type="entry name" value="Peptidase_S8_Ser-AS"/>
</dbReference>
<dbReference type="InterPro" id="IPR036116">
    <property type="entry name" value="FN3_sf"/>
</dbReference>
<dbReference type="InterPro" id="IPR000209">
    <property type="entry name" value="Peptidase_S8/S53_dom"/>
</dbReference>
<dbReference type="InterPro" id="IPR022409">
    <property type="entry name" value="PKD/Chitinase_dom"/>
</dbReference>
<dbReference type="SUPFAM" id="SSF51055">
    <property type="entry name" value="Carbohydrate binding domain"/>
    <property type="match status" value="2"/>
</dbReference>
<feature type="active site" description="Charge relay system" evidence="5">
    <location>
        <position position="269"/>
    </location>
</feature>
<dbReference type="SUPFAM" id="SSF49265">
    <property type="entry name" value="Fibronectin type III"/>
    <property type="match status" value="1"/>
</dbReference>
<feature type="active site" description="Charge relay system" evidence="5">
    <location>
        <position position="214"/>
    </location>
</feature>
<dbReference type="PANTHER" id="PTHR42884">
    <property type="entry name" value="PROPROTEIN CONVERTASE SUBTILISIN/KEXIN-RELATED"/>
    <property type="match status" value="1"/>
</dbReference>
<dbReference type="EMBL" id="CAXJRC010000046">
    <property type="protein sequence ID" value="CAL2108721.1"/>
    <property type="molecule type" value="Genomic_DNA"/>
</dbReference>
<dbReference type="InterPro" id="IPR015500">
    <property type="entry name" value="Peptidase_S8_subtilisin-rel"/>
</dbReference>
<dbReference type="Gene3D" id="2.60.40.10">
    <property type="entry name" value="Immunoglobulins"/>
    <property type="match status" value="6"/>
</dbReference>
<dbReference type="Pfam" id="PF17957">
    <property type="entry name" value="Big_7"/>
    <property type="match status" value="4"/>
</dbReference>
<evidence type="ECO:0000313" key="8">
    <source>
        <dbReference type="Proteomes" id="UP001497602"/>
    </source>
</evidence>
<evidence type="ECO:0000313" key="7">
    <source>
        <dbReference type="EMBL" id="CAL2108721.1"/>
    </source>
</evidence>
<name>A0ABM9PSB9_9FLAO</name>
<dbReference type="InterPro" id="IPR022398">
    <property type="entry name" value="Peptidase_S8_His-AS"/>
</dbReference>
<dbReference type="InterPro" id="IPR013783">
    <property type="entry name" value="Ig-like_fold"/>
</dbReference>
<dbReference type="InterPro" id="IPR036852">
    <property type="entry name" value="Peptidase_S8/S53_dom_sf"/>
</dbReference>
<evidence type="ECO:0000256" key="5">
    <source>
        <dbReference type="PROSITE-ProRule" id="PRU01240"/>
    </source>
</evidence>
<organism evidence="7 8">
    <name type="scientific">Tenacibaculum vairaonense</name>
    <dbReference type="NCBI Taxonomy" id="3137860"/>
    <lineage>
        <taxon>Bacteria</taxon>
        <taxon>Pseudomonadati</taxon>
        <taxon>Bacteroidota</taxon>
        <taxon>Flavobacteriia</taxon>
        <taxon>Flavobacteriales</taxon>
        <taxon>Flavobacteriaceae</taxon>
        <taxon>Tenacibaculum</taxon>
    </lineage>
</organism>
<dbReference type="PROSITE" id="PS50853">
    <property type="entry name" value="FN3"/>
    <property type="match status" value="2"/>
</dbReference>
<keyword evidence="1 5" id="KW-0645">Protease</keyword>
<dbReference type="InterPro" id="IPR026444">
    <property type="entry name" value="Secre_tail"/>
</dbReference>
<comment type="caution">
    <text evidence="7">The sequence shown here is derived from an EMBL/GenBank/DDBJ whole genome shotgun (WGS) entry which is preliminary data.</text>
</comment>
<reference evidence="7 8" key="1">
    <citation type="submission" date="2024-05" db="EMBL/GenBank/DDBJ databases">
        <authorList>
            <person name="Duchaud E."/>
        </authorList>
    </citation>
    <scope>NUCLEOTIDE SEQUENCE [LARGE SCALE GENOMIC DNA]</scope>
    <source>
        <strain evidence="7">Ena-SAMPLE-TAB-13-05-2024-13:56:06:370-140305</strain>
    </source>
</reference>
<accession>A0ABM9PSB9</accession>
<dbReference type="SMART" id="SM00495">
    <property type="entry name" value="ChtBD3"/>
    <property type="match status" value="2"/>
</dbReference>
<dbReference type="SMART" id="SM00089">
    <property type="entry name" value="PKD"/>
    <property type="match status" value="4"/>
</dbReference>
<dbReference type="RefSeq" id="WP_348740321.1">
    <property type="nucleotide sequence ID" value="NZ_CAXJRC010000046.1"/>
</dbReference>
<dbReference type="CDD" id="cd12215">
    <property type="entry name" value="ChiC_BD"/>
    <property type="match status" value="2"/>
</dbReference>
<dbReference type="Gene3D" id="3.40.50.200">
    <property type="entry name" value="Peptidase S8/S53 domain"/>
    <property type="match status" value="1"/>
</dbReference>
<dbReference type="PRINTS" id="PR00723">
    <property type="entry name" value="SUBTILISIN"/>
</dbReference>
<dbReference type="Gene3D" id="2.10.10.20">
    <property type="entry name" value="Carbohydrate-binding module superfamily 5/12"/>
    <property type="match status" value="2"/>
</dbReference>
<comment type="similarity">
    <text evidence="5">Belongs to the peptidase S8 family.</text>
</comment>
<keyword evidence="4 5" id="KW-0720">Serine protease</keyword>
<keyword evidence="8" id="KW-1185">Reference proteome</keyword>
<dbReference type="PROSITE" id="PS00138">
    <property type="entry name" value="SUBTILASE_SER"/>
    <property type="match status" value="1"/>
</dbReference>
<dbReference type="SUPFAM" id="SSF49299">
    <property type="entry name" value="PKD domain"/>
    <property type="match status" value="3"/>
</dbReference>
<keyword evidence="2" id="KW-0732">Signal</keyword>
<dbReference type="CDD" id="cd00063">
    <property type="entry name" value="FN3"/>
    <property type="match status" value="2"/>
</dbReference>
<dbReference type="InterPro" id="IPR003961">
    <property type="entry name" value="FN3_dom"/>
</dbReference>
<dbReference type="PANTHER" id="PTHR42884:SF14">
    <property type="entry name" value="NEUROENDOCRINE CONVERTASE 1"/>
    <property type="match status" value="1"/>
</dbReference>
<dbReference type="InterPro" id="IPR034204">
    <property type="entry name" value="PfSUB1-like_cat_dom"/>
</dbReference>
<dbReference type="CDD" id="cd07473">
    <property type="entry name" value="Peptidases_S8_Subtilisin_like"/>
    <property type="match status" value="1"/>
</dbReference>
<keyword evidence="3 5" id="KW-0378">Hydrolase</keyword>
<evidence type="ECO:0000259" key="6">
    <source>
        <dbReference type="PROSITE" id="PS50853"/>
    </source>
</evidence>
<feature type="domain" description="Fibronectin type-III" evidence="6">
    <location>
        <begin position="511"/>
        <end position="598"/>
    </location>
</feature>
<dbReference type="SMART" id="SM00060">
    <property type="entry name" value="FN3"/>
    <property type="match status" value="2"/>
</dbReference>